<keyword evidence="5" id="KW-1185">Reference proteome</keyword>
<dbReference type="SUPFAM" id="SSF47473">
    <property type="entry name" value="EF-hand"/>
    <property type="match status" value="1"/>
</dbReference>
<feature type="region of interest" description="Disordered" evidence="1">
    <location>
        <begin position="64"/>
        <end position="93"/>
    </location>
</feature>
<dbReference type="InterPro" id="IPR002048">
    <property type="entry name" value="EF_hand_dom"/>
</dbReference>
<dbReference type="Gene3D" id="1.10.238.10">
    <property type="entry name" value="EF-hand"/>
    <property type="match status" value="2"/>
</dbReference>
<feature type="domain" description="EF-hand" evidence="3">
    <location>
        <begin position="52"/>
        <end position="70"/>
    </location>
</feature>
<name>A0A4S1XIG1_9SPHN</name>
<evidence type="ECO:0000313" key="5">
    <source>
        <dbReference type="Proteomes" id="UP000306147"/>
    </source>
</evidence>
<feature type="domain" description="EF-hand" evidence="3">
    <location>
        <begin position="107"/>
        <end position="122"/>
    </location>
</feature>
<organism evidence="4 5">
    <name type="scientific">Sphingomonas gei</name>
    <dbReference type="NCBI Taxonomy" id="1395960"/>
    <lineage>
        <taxon>Bacteria</taxon>
        <taxon>Pseudomonadati</taxon>
        <taxon>Pseudomonadota</taxon>
        <taxon>Alphaproteobacteria</taxon>
        <taxon>Sphingomonadales</taxon>
        <taxon>Sphingomonadaceae</taxon>
        <taxon>Sphingomonas</taxon>
    </lineage>
</organism>
<protein>
    <submittedName>
        <fullName evidence="4">EF-hand domain-containing protein</fullName>
    </submittedName>
</protein>
<dbReference type="GO" id="GO:0005509">
    <property type="term" value="F:calcium ion binding"/>
    <property type="evidence" value="ECO:0007669"/>
    <property type="project" value="InterPro"/>
</dbReference>
<feature type="region of interest" description="Disordered" evidence="1">
    <location>
        <begin position="105"/>
        <end position="143"/>
    </location>
</feature>
<dbReference type="AlphaFoldDB" id="A0A4S1XIG1"/>
<comment type="caution">
    <text evidence="4">The sequence shown here is derived from an EMBL/GenBank/DDBJ whole genome shotgun (WGS) entry which is preliminary data.</text>
</comment>
<proteinExistence type="predicted"/>
<evidence type="ECO:0000313" key="4">
    <source>
        <dbReference type="EMBL" id="TGX55908.1"/>
    </source>
</evidence>
<feature type="compositionally biased region" description="Basic and acidic residues" evidence="1">
    <location>
        <begin position="64"/>
        <end position="79"/>
    </location>
</feature>
<dbReference type="OrthoDB" id="113323at2"/>
<dbReference type="Proteomes" id="UP000306147">
    <property type="component" value="Unassembled WGS sequence"/>
</dbReference>
<reference evidence="4 5" key="1">
    <citation type="submission" date="2019-04" db="EMBL/GenBank/DDBJ databases">
        <title>Sphingomonas psychrotolerans sp. nov., isolated from soil in the Tianshan Mountains, Xinjiang, China.</title>
        <authorList>
            <person name="Luo Y."/>
            <person name="Sheng H."/>
        </authorList>
    </citation>
    <scope>NUCLEOTIDE SEQUENCE [LARGE SCALE GENOMIC DNA]</scope>
    <source>
        <strain evidence="4 5">ZFGT-11</strain>
    </source>
</reference>
<feature type="chain" id="PRO_5020924288" evidence="2">
    <location>
        <begin position="22"/>
        <end position="143"/>
    </location>
</feature>
<evidence type="ECO:0000256" key="2">
    <source>
        <dbReference type="SAM" id="SignalP"/>
    </source>
</evidence>
<evidence type="ECO:0000259" key="3">
    <source>
        <dbReference type="Pfam" id="PF13202"/>
    </source>
</evidence>
<dbReference type="Pfam" id="PF13202">
    <property type="entry name" value="EF-hand_5"/>
    <property type="match status" value="4"/>
</dbReference>
<feature type="domain" description="EF-hand" evidence="3">
    <location>
        <begin position="87"/>
        <end position="98"/>
    </location>
</feature>
<feature type="domain" description="EF-hand" evidence="3">
    <location>
        <begin position="35"/>
        <end position="47"/>
    </location>
</feature>
<evidence type="ECO:0000256" key="1">
    <source>
        <dbReference type="SAM" id="MobiDB-lite"/>
    </source>
</evidence>
<feature type="signal peptide" evidence="2">
    <location>
        <begin position="1"/>
        <end position="21"/>
    </location>
</feature>
<dbReference type="EMBL" id="SRXT01000001">
    <property type="protein sequence ID" value="TGX55908.1"/>
    <property type="molecule type" value="Genomic_DNA"/>
</dbReference>
<accession>A0A4S1XIG1</accession>
<dbReference type="RefSeq" id="WP_135962110.1">
    <property type="nucleotide sequence ID" value="NZ_SRXT01000001.1"/>
</dbReference>
<keyword evidence="2" id="KW-0732">Signal</keyword>
<sequence>MKNTLAAALLGATLLTGSAIAAPQDRGRDMLVTTDTNGDGVVTKSEFLADVDARFAKLDANKDGKISADERPADGEGRRGRMLSRTDTNGDGAVSLDEQRIQANRRFDRLDTNADGKIDKAEGDAARERMRAMMERRGARDAN</sequence>
<gene>
    <name evidence="4" type="ORF">E5A73_01970</name>
</gene>
<dbReference type="InterPro" id="IPR011992">
    <property type="entry name" value="EF-hand-dom_pair"/>
</dbReference>